<accession>A0ABZ0HVR4</accession>
<dbReference type="EMBL" id="CP136862">
    <property type="protein sequence ID" value="WOJ90861.1"/>
    <property type="molecule type" value="Genomic_DNA"/>
</dbReference>
<reference evidence="1 2" key="1">
    <citation type="submission" date="2023-10" db="EMBL/GenBank/DDBJ databases">
        <title>Novel methanotroph of the genus Methylocapsa from a subarctic wetland.</title>
        <authorList>
            <person name="Belova S.E."/>
            <person name="Oshkin I.Y."/>
            <person name="Miroshnikov K."/>
            <person name="Dedysh S.N."/>
        </authorList>
    </citation>
    <scope>NUCLEOTIDE SEQUENCE [LARGE SCALE GENOMIC DNA]</scope>
    <source>
        <strain evidence="1 2">RX1</strain>
    </source>
</reference>
<protein>
    <submittedName>
        <fullName evidence="1">Uncharacterized protein</fullName>
    </submittedName>
</protein>
<sequence>MAAGNHQIEGASDVLVIGDVRTWRRVSKLPHGAVGRGYVRSLDAYG</sequence>
<evidence type="ECO:0000313" key="2">
    <source>
        <dbReference type="Proteomes" id="UP001626536"/>
    </source>
</evidence>
<evidence type="ECO:0000313" key="1">
    <source>
        <dbReference type="EMBL" id="WOJ90861.1"/>
    </source>
</evidence>
<proteinExistence type="predicted"/>
<gene>
    <name evidence="1" type="ORF">RZS28_06145</name>
</gene>
<name>A0ABZ0HVR4_9HYPH</name>
<organism evidence="1 2">
    <name type="scientific">Methylocapsa polymorpha</name>
    <dbReference type="NCBI Taxonomy" id="3080828"/>
    <lineage>
        <taxon>Bacteria</taxon>
        <taxon>Pseudomonadati</taxon>
        <taxon>Pseudomonadota</taxon>
        <taxon>Alphaproteobacteria</taxon>
        <taxon>Hyphomicrobiales</taxon>
        <taxon>Beijerinckiaceae</taxon>
        <taxon>Methylocapsa</taxon>
    </lineage>
</organism>
<dbReference type="Proteomes" id="UP001626536">
    <property type="component" value="Chromosome"/>
</dbReference>
<keyword evidence="2" id="KW-1185">Reference proteome</keyword>
<dbReference type="RefSeq" id="WP_407340448.1">
    <property type="nucleotide sequence ID" value="NZ_CP136862.1"/>
</dbReference>